<protein>
    <submittedName>
        <fullName evidence="1">Uncharacterized protein</fullName>
    </submittedName>
</protein>
<reference evidence="1 2" key="1">
    <citation type="submission" date="2017-12" db="EMBL/GenBank/DDBJ databases">
        <title>Genome Sequence of a Multidrug-Resistant Candida haemulonii Isolate from a Patient with Chronic Leg Ulcers in Israel.</title>
        <authorList>
            <person name="Chow N.A."/>
            <person name="Gade L."/>
            <person name="Batra D."/>
            <person name="Rowe L.A."/>
            <person name="Ben-Ami R."/>
            <person name="Loparev V.N."/>
            <person name="Litvintseva A.P."/>
        </authorList>
    </citation>
    <scope>NUCLEOTIDE SEQUENCE [LARGE SCALE GENOMIC DNA]</scope>
    <source>
        <strain evidence="1 2">B11899</strain>
    </source>
</reference>
<evidence type="ECO:0000313" key="2">
    <source>
        <dbReference type="Proteomes" id="UP000244309"/>
    </source>
</evidence>
<evidence type="ECO:0000313" key="1">
    <source>
        <dbReference type="EMBL" id="PVH21696.1"/>
    </source>
</evidence>
<comment type="caution">
    <text evidence="1">The sequence shown here is derived from an EMBL/GenBank/DDBJ whole genome shotgun (WGS) entry which is preliminary data.</text>
</comment>
<sequence length="693" mass="78935">MSRDRLETFYVFEYFGSSEFSFSKVTSQAFKAIKDTPFKYHSHTTRVCRYQDLVLAVTKFQMKFTRRYEQIELQFTKTLKSRVLECPNKLECVVVAPGQLKGYTGEGFGPSACFVAQFEGQKYYMEGVGSTLSETLVCPYETQRRAEIIGYGYSREGHVHLKTSLCPPNWLNQDTSTPTVYPDMKVEEALTLEVTCSPKTEIDSFCSLAILSVTVELLELTCVNQKGFKSTKTLRFQKLSYKNYFQCLKSPCKFALPREVYESSIPDVGPTFYSSTETRNYAIKVRVGLIDLERVVPLMVERLVDINVARMDEKTLRSLILKKQAKGSLPSGPTYNRLFIEAHRPSKFIPDGPKASFDVLDQCETVPESQKTLLVHGFNKVITITNIQSKNSEIKTLGPSKDFWTSEKASSDLYCSMEYRLFKVQKANTQYLWIGPTITNNGMFFTKNLPLDLWDISNRELRHLDYAEGPMVVFFQTSTRKTTKPMYLRPITTPKLHPNLKGQGVVVANGMKVSEFLTVRIVCPFSWEVTPDTSIDLKLDLVVARIKEEADPEKEEFCFVSASKEVFHWDDFTLSETGNEWYMDVSPKWLNGDLKGILPTFHTNNVFKRTTLDVSFTFRSMGSSQTCSVQVPLAVCLDCVDVTGYEVIPPEYAVLADPEEVERFGEFRDMSEVEDICGVGLAELSDEEWPEVE</sequence>
<dbReference type="VEuPathDB" id="FungiDB:CXQ85_000683"/>
<proteinExistence type="predicted"/>
<dbReference type="AlphaFoldDB" id="A0A2V1AW08"/>
<organism evidence="1 2">
    <name type="scientific">Candidozyma haemuli</name>
    <dbReference type="NCBI Taxonomy" id="45357"/>
    <lineage>
        <taxon>Eukaryota</taxon>
        <taxon>Fungi</taxon>
        <taxon>Dikarya</taxon>
        <taxon>Ascomycota</taxon>
        <taxon>Saccharomycotina</taxon>
        <taxon>Pichiomycetes</taxon>
        <taxon>Metschnikowiaceae</taxon>
        <taxon>Candidozyma</taxon>
    </lineage>
</organism>
<dbReference type="GeneID" id="37006015"/>
<accession>A0A2V1AW08</accession>
<gene>
    <name evidence="1" type="ORF">CXQ85_000683</name>
</gene>
<dbReference type="EMBL" id="PKFO01000005">
    <property type="protein sequence ID" value="PVH21696.1"/>
    <property type="molecule type" value="Genomic_DNA"/>
</dbReference>
<name>A0A2V1AW08_9ASCO</name>
<dbReference type="Proteomes" id="UP000244309">
    <property type="component" value="Unassembled WGS sequence"/>
</dbReference>
<dbReference type="RefSeq" id="XP_025342636.1">
    <property type="nucleotide sequence ID" value="XM_025484421.1"/>
</dbReference>
<keyword evidence="2" id="KW-1185">Reference proteome</keyword>